<dbReference type="Proteomes" id="UP000396835">
    <property type="component" value="Unassembled WGS sequence"/>
</dbReference>
<evidence type="ECO:0000313" key="4">
    <source>
        <dbReference type="Proteomes" id="UP000396835"/>
    </source>
</evidence>
<reference evidence="1 3" key="2">
    <citation type="submission" date="2019-03" db="EMBL/GenBank/DDBJ databases">
        <title>Genomic Encyclopedia of Type Strains, Phase IV (KMG-IV): sequencing the most valuable type-strain genomes for metagenomic binning, comparative biology and taxonomic classification.</title>
        <authorList>
            <person name="Goeker M."/>
        </authorList>
    </citation>
    <scope>NUCLEOTIDE SEQUENCE [LARGE SCALE GENOMIC DNA]</scope>
    <source>
        <strain evidence="1 3">DSM 23917</strain>
    </source>
</reference>
<evidence type="ECO:0000313" key="2">
    <source>
        <dbReference type="EMBL" id="VFB14653.1"/>
    </source>
</evidence>
<dbReference type="AlphaFoldDB" id="A0A449I5G2"/>
<evidence type="ECO:0000313" key="3">
    <source>
        <dbReference type="Proteomes" id="UP000295600"/>
    </source>
</evidence>
<name>A0A449I5G2_9BACE</name>
<protein>
    <submittedName>
        <fullName evidence="2">Uncharacterized protein</fullName>
    </submittedName>
</protein>
<evidence type="ECO:0000313" key="1">
    <source>
        <dbReference type="EMBL" id="TCO90655.1"/>
    </source>
</evidence>
<dbReference type="Proteomes" id="UP000295600">
    <property type="component" value="Unassembled WGS sequence"/>
</dbReference>
<proteinExistence type="predicted"/>
<dbReference type="EMBL" id="SLXB01000016">
    <property type="protein sequence ID" value="TCO90655.1"/>
    <property type="molecule type" value="Genomic_DNA"/>
</dbReference>
<reference evidence="2 4" key="1">
    <citation type="submission" date="2019-02" db="EMBL/GenBank/DDBJ databases">
        <authorList>
            <consortium name="Pathogen Informatics"/>
        </authorList>
    </citation>
    <scope>NUCLEOTIDE SEQUENCE [LARGE SCALE GENOMIC DNA]</scope>
    <source>
        <strain evidence="2 4">3012STDY7078512</strain>
    </source>
</reference>
<organism evidence="2 4">
    <name type="scientific">Prevotella heparinolytica</name>
    <dbReference type="NCBI Taxonomy" id="28113"/>
    <lineage>
        <taxon>Bacteria</taxon>
        <taxon>Pseudomonadati</taxon>
        <taxon>Bacteroidota</taxon>
        <taxon>Bacteroidia</taxon>
        <taxon>Bacteroidales</taxon>
        <taxon>Bacteroidaceae</taxon>
        <taxon>Bacteroides</taxon>
    </lineage>
</organism>
<gene>
    <name evidence="1" type="ORF">EV202_11664</name>
    <name evidence="2" type="ORF">NCTC7812_02214</name>
</gene>
<accession>A0A449I5G2</accession>
<dbReference type="EMBL" id="CAACYH010000004">
    <property type="protein sequence ID" value="VFB14653.1"/>
    <property type="molecule type" value="Genomic_DNA"/>
</dbReference>
<sequence>MQSYYKIFCYNNFIFTFLPNLYLNHHNKKDVDKYLADTFFLVLFANIRASLVNSRSNPICILTIFTFYFFILESNPRHTWHVFLTGTYR</sequence>